<dbReference type="InterPro" id="IPR001878">
    <property type="entry name" value="Znf_CCHC"/>
</dbReference>
<keyword evidence="14" id="KW-1185">Reference proteome</keyword>
<dbReference type="SUPFAM" id="SSF57756">
    <property type="entry name" value="Retrovirus zinc finger-like domains"/>
    <property type="match status" value="1"/>
</dbReference>
<dbReference type="SUPFAM" id="SSF50630">
    <property type="entry name" value="Acid proteases"/>
    <property type="match status" value="1"/>
</dbReference>
<dbReference type="Gene3D" id="3.30.420.10">
    <property type="entry name" value="Ribonuclease H-like superfamily/Ribonuclease H"/>
    <property type="match status" value="1"/>
</dbReference>
<dbReference type="Pfam" id="PF17919">
    <property type="entry name" value="RT_RNaseH_2"/>
    <property type="match status" value="1"/>
</dbReference>
<evidence type="ECO:0000256" key="6">
    <source>
        <dbReference type="ARBA" id="ARBA00022750"/>
    </source>
</evidence>
<dbReference type="GeneID" id="115259348"/>
<keyword evidence="10" id="KW-0862">Zinc</keyword>
<accession>A0ABM1XLQ2</accession>
<keyword evidence="7" id="KW-0378">Hydrolase</keyword>
<dbReference type="InterPro" id="IPR000477">
    <property type="entry name" value="RT_dom"/>
</dbReference>
<evidence type="ECO:0000256" key="2">
    <source>
        <dbReference type="ARBA" id="ARBA00022670"/>
    </source>
</evidence>
<name>A0ABM1XLQ2_AEDAL</name>
<keyword evidence="9" id="KW-0511">Multifunctional enzyme</keyword>
<dbReference type="InterPro" id="IPR043128">
    <property type="entry name" value="Rev_trsase/Diguanyl_cyclase"/>
</dbReference>
<organism evidence="13 14">
    <name type="scientific">Aedes albopictus</name>
    <name type="common">Asian tiger mosquito</name>
    <name type="synonym">Stegomyia albopicta</name>
    <dbReference type="NCBI Taxonomy" id="7160"/>
    <lineage>
        <taxon>Eukaryota</taxon>
        <taxon>Metazoa</taxon>
        <taxon>Ecdysozoa</taxon>
        <taxon>Arthropoda</taxon>
        <taxon>Hexapoda</taxon>
        <taxon>Insecta</taxon>
        <taxon>Pterygota</taxon>
        <taxon>Neoptera</taxon>
        <taxon>Endopterygota</taxon>
        <taxon>Diptera</taxon>
        <taxon>Nematocera</taxon>
        <taxon>Culicoidea</taxon>
        <taxon>Culicidae</taxon>
        <taxon>Culicinae</taxon>
        <taxon>Aedini</taxon>
        <taxon>Aedes</taxon>
        <taxon>Stegomyia</taxon>
    </lineage>
</organism>
<dbReference type="InterPro" id="IPR043502">
    <property type="entry name" value="DNA/RNA_pol_sf"/>
</dbReference>
<dbReference type="InterPro" id="IPR041588">
    <property type="entry name" value="Integrase_H2C2"/>
</dbReference>
<dbReference type="PROSITE" id="PS50994">
    <property type="entry name" value="INTEGRASE"/>
    <property type="match status" value="1"/>
</dbReference>
<keyword evidence="3" id="KW-0808">Transferase</keyword>
<keyword evidence="6" id="KW-0064">Aspartyl protease</keyword>
<dbReference type="RefSeq" id="XP_062704281.1">
    <property type="nucleotide sequence ID" value="XM_062848297.1"/>
</dbReference>
<reference evidence="13" key="2">
    <citation type="submission" date="2025-05" db="UniProtKB">
        <authorList>
            <consortium name="EnsemblMetazoa"/>
        </authorList>
    </citation>
    <scope>IDENTIFICATION</scope>
    <source>
        <strain evidence="13">Foshan</strain>
    </source>
</reference>
<evidence type="ECO:0000313" key="14">
    <source>
        <dbReference type="Proteomes" id="UP000069940"/>
    </source>
</evidence>
<keyword evidence="8" id="KW-0238">DNA-binding</keyword>
<dbReference type="Pfam" id="PF17921">
    <property type="entry name" value="Integrase_H2C2"/>
    <property type="match status" value="1"/>
</dbReference>
<keyword evidence="7" id="KW-0255">Endonuclease</keyword>
<dbReference type="Gene3D" id="4.10.60.10">
    <property type="entry name" value="Zinc finger, CCHC-type"/>
    <property type="match status" value="1"/>
</dbReference>
<evidence type="ECO:0000313" key="13">
    <source>
        <dbReference type="EnsemblMetazoa" id="AALFPA23_000805.P38259"/>
    </source>
</evidence>
<evidence type="ECO:0000256" key="4">
    <source>
        <dbReference type="ARBA" id="ARBA00022695"/>
    </source>
</evidence>
<dbReference type="SUPFAM" id="SSF53098">
    <property type="entry name" value="Ribonuclease H-like"/>
    <property type="match status" value="1"/>
</dbReference>
<dbReference type="CDD" id="cd01647">
    <property type="entry name" value="RT_LTR"/>
    <property type="match status" value="1"/>
</dbReference>
<dbReference type="SUPFAM" id="SSF56672">
    <property type="entry name" value="DNA/RNA polymerases"/>
    <property type="match status" value="1"/>
</dbReference>
<dbReference type="InterPro" id="IPR041577">
    <property type="entry name" value="RT_RNaseH_2"/>
</dbReference>
<keyword evidence="5" id="KW-0540">Nuclease</keyword>
<dbReference type="Pfam" id="PF00078">
    <property type="entry name" value="RVT_1"/>
    <property type="match status" value="1"/>
</dbReference>
<feature type="domain" description="Integrase catalytic" evidence="12">
    <location>
        <begin position="1057"/>
        <end position="1209"/>
    </location>
</feature>
<dbReference type="Gene3D" id="3.10.10.10">
    <property type="entry name" value="HIV Type 1 Reverse Transcriptase, subunit A, domain 1"/>
    <property type="match status" value="1"/>
</dbReference>
<evidence type="ECO:0000256" key="8">
    <source>
        <dbReference type="ARBA" id="ARBA00023125"/>
    </source>
</evidence>
<dbReference type="SMART" id="SM00343">
    <property type="entry name" value="ZnF_C2HC"/>
    <property type="match status" value="2"/>
</dbReference>
<dbReference type="Gene3D" id="3.30.70.270">
    <property type="match status" value="2"/>
</dbReference>
<dbReference type="Gene3D" id="2.40.70.10">
    <property type="entry name" value="Acid Proteases"/>
    <property type="match status" value="1"/>
</dbReference>
<dbReference type="InterPro" id="IPR021109">
    <property type="entry name" value="Peptidase_aspartic_dom_sf"/>
</dbReference>
<evidence type="ECO:0000256" key="9">
    <source>
        <dbReference type="ARBA" id="ARBA00023268"/>
    </source>
</evidence>
<keyword evidence="4" id="KW-0548">Nucleotidyltransferase</keyword>
<dbReference type="PANTHER" id="PTHR37984">
    <property type="entry name" value="PROTEIN CBG26694"/>
    <property type="match status" value="1"/>
</dbReference>
<dbReference type="InterPro" id="IPR036875">
    <property type="entry name" value="Znf_CCHC_sf"/>
</dbReference>
<dbReference type="Gene3D" id="1.10.340.70">
    <property type="match status" value="1"/>
</dbReference>
<feature type="domain" description="CCHC-type" evidence="11">
    <location>
        <begin position="229"/>
        <end position="244"/>
    </location>
</feature>
<sequence>MSDTEDETAAARLAAMSAAAAAIANNAAVVAAPVPPNFAMEPFDKEKCKWARWVKRLEGSFRMFTVPPNRHKDYLLHYMGTATYDLLCDHMGPVEPETKTYTEIVNILGAFFDPEPLEMVEVWKFRNRHQREGESMKEFVTELQRDAKFCQFGNYLNKELRNQLVFGMRSKRIRSRLIEEKALTFEKAVDIALSMEASGEGAELFDKRPHDVNYTERRSPKVTNITNKKCYRCGSGAHLANACRHKDTVCSFCKKSGHLQRVCLKFQSQGGQSKQSNDNKETKTKKKMHTNLINEGNCTEEEREDEETEVDEVLTLEICKVEKSKSLSKVILPLNVNKKIIKFEVDCGSPVSLMSLNDKKTYLNELPLLNTDVELISYCGGKIEVCGYVKAEVKHNGQTAAMRLFVVNTERHPLLGREWMRELNVDWNSVIRNPESCVGAIAVRNSSKGLSTAVGDLIESFPRVFDSSVGTIRGVNATLHLKPNSKPVFMKARTIPFAIRDTVEREIKSMVDAGILEKVERSAWATPVVPVMKSADRVRLCGDYKVTINKCLLVDEHPLPTIDELFSNMAGGQKFTKLDLAQAYLQMEVREEDRELLTLNTHLGLYKPTRLMYGVSSAPAIFQREISQLLGDIPGVSVFLDDIKVTGPDDETHLRRLKMVLQRLNEHGMRLNVAKCEFFADRIEYCGFVIDREGIRKMKAKVDAIQEMPRPCNREQVRAFVGLINYYGRFMPALSTRIYPINNLLKENVPFKWNADCEEAFLWVKKEMQSDRVLAHYDPKLPLVLATDASPYGVGAVLSHLYPDGTERPIHCASQTLNKSQQNYIQADKEAYAIVFGVKKFYQYLYGRKFILVTDNKAVAQIMAPNKGLPTLSALRMQHYAVFLESFDYEVRFRPSKENANADGMSRLPIEDASNKHRIEEVDLVEVNQIETLPVTVEELAKCTKEDLNVKTLLEGLKVGRVVEGCDRFGVNQSEFSIQQGCLMKGIRVYIPPKLRQRVLEELHTGHFGVSRMKSLARSYCWWGTVDRDIEDLSRDCCECASVRKNPVSVAPHCWEQATEPFQRIHVDFAGPFLGMYFFVIVDAFSKWPEVKIIRDMTTDTTIDRLREYFVTYGVPSVIVSDRGVQFTSDQFREFVRRNNIMHKMGAPYHPATNGQAERFVQTFKEKLKALKCERKDVQFELYKILMAYRRTVHPVTGKSPSMLVYGRQMKSRLDLLVPVADLKVSSRGEEEPVRCFTVNERVAARDFLGASKWQFGTVTERLGKLHYLIELDDGRIWKRHVDQMRAGPVHRNTEAESDDDINGYIPSNISSEKEQFLTETMFANSLRQINSFGSKNGNLVDLVCVSTPKQIDIFAAPTSLLPVDDHHTPVVLLIDVSGDDWMAPVSTLECSDAYDFNRCDYDQLRHTLAEVECDHRLEIGTTNDAVSAFYSKLCAIFNDCVPRKRRVFNSTSNKPWWTSELRHLRNALRKARRRFFLTKSDNDRTILREVEGTYKSILLTTYESYIEDIQNNSPNDCTVLQKDINAMRVNSKKCKVISFTRSNAPEEHQYSMGTELLPRRTSNCDLGVTIDAKLTFNDHI</sequence>
<keyword evidence="10" id="KW-0479">Metal-binding</keyword>
<evidence type="ECO:0000259" key="11">
    <source>
        <dbReference type="PROSITE" id="PS50158"/>
    </source>
</evidence>
<dbReference type="PROSITE" id="PS50158">
    <property type="entry name" value="ZF_CCHC"/>
    <property type="match status" value="1"/>
</dbReference>
<evidence type="ECO:0000259" key="12">
    <source>
        <dbReference type="PROSITE" id="PS50994"/>
    </source>
</evidence>
<dbReference type="CDD" id="cd09274">
    <property type="entry name" value="RNase_HI_RT_Ty3"/>
    <property type="match status" value="1"/>
</dbReference>
<evidence type="ECO:0000256" key="5">
    <source>
        <dbReference type="ARBA" id="ARBA00022722"/>
    </source>
</evidence>
<keyword evidence="10" id="KW-0863">Zinc-finger</keyword>
<evidence type="ECO:0000256" key="1">
    <source>
        <dbReference type="ARBA" id="ARBA00012493"/>
    </source>
</evidence>
<keyword evidence="2" id="KW-0645">Protease</keyword>
<dbReference type="PANTHER" id="PTHR37984:SF5">
    <property type="entry name" value="PROTEIN NYNRIN-LIKE"/>
    <property type="match status" value="1"/>
</dbReference>
<evidence type="ECO:0000256" key="3">
    <source>
        <dbReference type="ARBA" id="ARBA00022679"/>
    </source>
</evidence>
<protein>
    <recommendedName>
        <fullName evidence="1">RNA-directed DNA polymerase</fullName>
        <ecNumber evidence="1">2.7.7.49</ecNumber>
    </recommendedName>
</protein>
<dbReference type="Proteomes" id="UP000069940">
    <property type="component" value="Unassembled WGS sequence"/>
</dbReference>
<reference evidence="14" key="1">
    <citation type="journal article" date="2015" name="Proc. Natl. Acad. Sci. U.S.A.">
        <title>Genome sequence of the Asian Tiger mosquito, Aedes albopictus, reveals insights into its biology, genetics, and evolution.</title>
        <authorList>
            <person name="Chen X.G."/>
            <person name="Jiang X."/>
            <person name="Gu J."/>
            <person name="Xu M."/>
            <person name="Wu Y."/>
            <person name="Deng Y."/>
            <person name="Zhang C."/>
            <person name="Bonizzoni M."/>
            <person name="Dermauw W."/>
            <person name="Vontas J."/>
            <person name="Armbruster P."/>
            <person name="Huang X."/>
            <person name="Yang Y."/>
            <person name="Zhang H."/>
            <person name="He W."/>
            <person name="Peng H."/>
            <person name="Liu Y."/>
            <person name="Wu K."/>
            <person name="Chen J."/>
            <person name="Lirakis M."/>
            <person name="Topalis P."/>
            <person name="Van Leeuwen T."/>
            <person name="Hall A.B."/>
            <person name="Jiang X."/>
            <person name="Thorpe C."/>
            <person name="Mueller R.L."/>
            <person name="Sun C."/>
            <person name="Waterhouse R.M."/>
            <person name="Yan G."/>
            <person name="Tu Z.J."/>
            <person name="Fang X."/>
            <person name="James A.A."/>
        </authorList>
    </citation>
    <scope>NUCLEOTIDE SEQUENCE [LARGE SCALE GENOMIC DNA]</scope>
    <source>
        <strain evidence="14">Foshan</strain>
    </source>
</reference>
<proteinExistence type="predicted"/>
<evidence type="ECO:0000256" key="10">
    <source>
        <dbReference type="PROSITE-ProRule" id="PRU00047"/>
    </source>
</evidence>
<dbReference type="InterPro" id="IPR001584">
    <property type="entry name" value="Integrase_cat-core"/>
</dbReference>
<dbReference type="InterPro" id="IPR050951">
    <property type="entry name" value="Retrovirus_Pol_polyprotein"/>
</dbReference>
<evidence type="ECO:0000256" key="7">
    <source>
        <dbReference type="ARBA" id="ARBA00022759"/>
    </source>
</evidence>
<dbReference type="InterPro" id="IPR036397">
    <property type="entry name" value="RNaseH_sf"/>
</dbReference>
<dbReference type="EC" id="2.7.7.49" evidence="1"/>
<dbReference type="Pfam" id="PF00665">
    <property type="entry name" value="rve"/>
    <property type="match status" value="1"/>
</dbReference>
<dbReference type="InterPro" id="IPR012337">
    <property type="entry name" value="RNaseH-like_sf"/>
</dbReference>
<dbReference type="EnsemblMetazoa" id="AALFPA23_000805.R38259">
    <property type="protein sequence ID" value="AALFPA23_000805.P38259"/>
    <property type="gene ID" value="AALFPA23_000805"/>
</dbReference>